<evidence type="ECO:0000256" key="2">
    <source>
        <dbReference type="ARBA" id="ARBA00010488"/>
    </source>
</evidence>
<evidence type="ECO:0000256" key="4">
    <source>
        <dbReference type="ARBA" id="ARBA00022679"/>
    </source>
</evidence>
<dbReference type="PANTHER" id="PTHR37316:SF3">
    <property type="entry name" value="TEICHOIC ACID GLYCEROL-PHOSPHATE TRANSFERASE"/>
    <property type="match status" value="1"/>
</dbReference>
<keyword evidence="3" id="KW-1003">Cell membrane</keyword>
<evidence type="ECO:0000256" key="5">
    <source>
        <dbReference type="ARBA" id="ARBA00022944"/>
    </source>
</evidence>
<keyword evidence="6" id="KW-0472">Membrane</keyword>
<gene>
    <name evidence="8" type="ORF">ACFFH4_09390</name>
</gene>
<evidence type="ECO:0000313" key="8">
    <source>
        <dbReference type="EMBL" id="MFC0559259.1"/>
    </source>
</evidence>
<dbReference type="Pfam" id="PF18674">
    <property type="entry name" value="TarS_C1"/>
    <property type="match status" value="1"/>
</dbReference>
<keyword evidence="4" id="KW-0808">Transferase</keyword>
<proteinExistence type="inferred from homology"/>
<accession>A0ABV6NER2</accession>
<dbReference type="Proteomes" id="UP001589833">
    <property type="component" value="Unassembled WGS sequence"/>
</dbReference>
<comment type="similarity">
    <text evidence="2">Belongs to the CDP-glycerol glycerophosphotransferase family.</text>
</comment>
<name>A0ABV6NER2_9BACI</name>
<dbReference type="InterPro" id="IPR043148">
    <property type="entry name" value="TagF_C"/>
</dbReference>
<comment type="caution">
    <text evidence="8">The sequence shown here is derived from an EMBL/GenBank/DDBJ whole genome shotgun (WGS) entry which is preliminary data.</text>
</comment>
<dbReference type="InterPro" id="IPR007554">
    <property type="entry name" value="Glycerophosphate_synth"/>
</dbReference>
<evidence type="ECO:0000256" key="3">
    <source>
        <dbReference type="ARBA" id="ARBA00022475"/>
    </source>
</evidence>
<dbReference type="Gene3D" id="3.40.50.12580">
    <property type="match status" value="1"/>
</dbReference>
<comment type="subcellular location">
    <subcellularLocation>
        <location evidence="1">Cell membrane</location>
        <topology evidence="1">Peripheral membrane protein</topology>
    </subcellularLocation>
</comment>
<protein>
    <submittedName>
        <fullName evidence="8">CDP-glycerol glycerophosphotransferase family protein</fullName>
    </submittedName>
</protein>
<keyword evidence="5" id="KW-0777">Teichoic acid biosynthesis</keyword>
<keyword evidence="9" id="KW-1185">Reference proteome</keyword>
<dbReference type="SUPFAM" id="SSF53756">
    <property type="entry name" value="UDP-Glycosyltransferase/glycogen phosphorylase"/>
    <property type="match status" value="1"/>
</dbReference>
<dbReference type="InterPro" id="IPR043149">
    <property type="entry name" value="TagF_N"/>
</dbReference>
<dbReference type="Gene3D" id="3.40.50.11820">
    <property type="match status" value="1"/>
</dbReference>
<dbReference type="InterPro" id="IPR041038">
    <property type="entry name" value="TarS_C1"/>
</dbReference>
<evidence type="ECO:0000256" key="1">
    <source>
        <dbReference type="ARBA" id="ARBA00004202"/>
    </source>
</evidence>
<dbReference type="RefSeq" id="WP_273841981.1">
    <property type="nucleotide sequence ID" value="NZ_JAQQWT010000004.1"/>
</dbReference>
<evidence type="ECO:0000259" key="7">
    <source>
        <dbReference type="Pfam" id="PF18674"/>
    </source>
</evidence>
<feature type="domain" description="TarS C-terminal" evidence="7">
    <location>
        <begin position="178"/>
        <end position="322"/>
    </location>
</feature>
<organism evidence="8 9">
    <name type="scientific">Halalkalibacter alkalisediminis</name>
    <dbReference type="NCBI Taxonomy" id="935616"/>
    <lineage>
        <taxon>Bacteria</taxon>
        <taxon>Bacillati</taxon>
        <taxon>Bacillota</taxon>
        <taxon>Bacilli</taxon>
        <taxon>Bacillales</taxon>
        <taxon>Bacillaceae</taxon>
        <taxon>Halalkalibacter</taxon>
    </lineage>
</organism>
<evidence type="ECO:0000313" key="9">
    <source>
        <dbReference type="Proteomes" id="UP001589833"/>
    </source>
</evidence>
<reference evidence="8 9" key="1">
    <citation type="submission" date="2024-09" db="EMBL/GenBank/DDBJ databases">
        <authorList>
            <person name="Sun Q."/>
            <person name="Mori K."/>
        </authorList>
    </citation>
    <scope>NUCLEOTIDE SEQUENCE [LARGE SCALE GENOMIC DNA]</scope>
    <source>
        <strain evidence="8 9">NCAIM B.02301</strain>
    </source>
</reference>
<evidence type="ECO:0000256" key="6">
    <source>
        <dbReference type="ARBA" id="ARBA00023136"/>
    </source>
</evidence>
<sequence length="707" mass="84165">MLTNFFPQARKKHRSAKTKKRFIMIQDQAIIHIHGLFSNISYQTNELIMRARGSKNDIKLGECERSHRFSFRIDLRKLISRLQVNEKRMYDFYIRVSVDKEILSEEEIDELPKGAQFIRDKNKSEKVEYCMRLGEFEQMVLKNVELYTYKDQRGLMYVTQKGNISFAFNKEPNTIKRTLIYQIDSKRNVLHIKGKLFTRNSKLLKGTVLLKARGTGKEIEVPFTSHFLKKETEQNYGLNRYQYHVALKLDQINHFGILDEDTYDVYLKLTLHDHKKAKMVRLRKPTYQAKYLANEGYGYHKDRVSVVNPYFTFKKSNLSLEVVHFSKSTFRFLNLVTQWAWLLRKLFARRDVWLIGERTYKAQDTGYHFFRYMRENHPRKKAYYVIDKDSPERANVDKYGNVIYFKTKSHIWKTIMATKVLASHHPNYLYPIRTRKFSSKVHALKVFLQHGVMGTKNMVSNYGKRANGFEADLFLVSSDLEKKMIINDFGYEENEVAVTGLSRFDSLFEGDLPLKRQILIIPTWRDWIGDHLNRFLESEYYKRYNELIHHSRLEQLASNYSFDIIFCLHPNMQKYTPYFKDARVKVINQGEMDVQTLLKESMFMVTDYSSVGFDFSFLQKPVVYYQFDQEKFIGSRPSHLNLERDLPGEMTNQVDDLLDLIEDYAKTDFKMKETYVKRSEKFLKYKDQQSNKRIYEIIQSKKTARQS</sequence>
<dbReference type="EMBL" id="JBHLTR010000013">
    <property type="protein sequence ID" value="MFC0559259.1"/>
    <property type="molecule type" value="Genomic_DNA"/>
</dbReference>
<dbReference type="Pfam" id="PF04464">
    <property type="entry name" value="Glyphos_transf"/>
    <property type="match status" value="1"/>
</dbReference>
<dbReference type="PANTHER" id="PTHR37316">
    <property type="entry name" value="TEICHOIC ACID GLYCEROL-PHOSPHATE PRIMASE"/>
    <property type="match status" value="1"/>
</dbReference>
<dbReference type="InterPro" id="IPR051612">
    <property type="entry name" value="Teichoic_Acid_Biosynth"/>
</dbReference>